<dbReference type="SUPFAM" id="SSF50814">
    <property type="entry name" value="Lipocalins"/>
    <property type="match status" value="1"/>
</dbReference>
<reference evidence="1 2" key="1">
    <citation type="journal article" date="2013" name="J. Mol. Microbiol. Biotechnol.">
        <title>Analysis of the Complete Genomes of Acholeplasma brassicae , A. palmae and A. laidlawii and Their Comparison to the Obligate Parasites from ' Candidatus Phytoplasma'.</title>
        <authorList>
            <person name="Kube M."/>
            <person name="Siewert C."/>
            <person name="Migdoll A.M."/>
            <person name="Duduk B."/>
            <person name="Holz S."/>
            <person name="Rabus R."/>
            <person name="Seemuller E."/>
            <person name="Mitrovic J."/>
            <person name="Muller I."/>
            <person name="Buttner C."/>
            <person name="Reinhardt R."/>
        </authorList>
    </citation>
    <scope>NUCLEOTIDE SEQUENCE [LARGE SCALE GENOMIC DNA]</scope>
    <source>
        <strain evidence="2">0502</strain>
    </source>
</reference>
<evidence type="ECO:0000313" key="1">
    <source>
        <dbReference type="EMBL" id="CCV66667.1"/>
    </source>
</evidence>
<evidence type="ECO:0000313" key="2">
    <source>
        <dbReference type="Proteomes" id="UP000032737"/>
    </source>
</evidence>
<proteinExistence type="predicted"/>
<dbReference type="HOGENOM" id="CLU_2115632_0_0_14"/>
<dbReference type="KEGG" id="abra:BN85316460"/>
<dbReference type="AlphaFoldDB" id="U4KQ55"/>
<dbReference type="Pfam" id="PF09148">
    <property type="entry name" value="DUF1934"/>
    <property type="match status" value="1"/>
</dbReference>
<accession>U4KQ55</accession>
<gene>
    <name evidence="1" type="ORF">BN85316460</name>
</gene>
<name>U4KQ55_9MOLU</name>
<dbReference type="InterPro" id="IPR015231">
    <property type="entry name" value="DUF1934"/>
</dbReference>
<dbReference type="Gene3D" id="2.40.128.20">
    <property type="match status" value="1"/>
</dbReference>
<dbReference type="InterPro" id="IPR012674">
    <property type="entry name" value="Calycin"/>
</dbReference>
<dbReference type="STRING" id="61635.BN85316460"/>
<sequence length="114" mass="13309">MIFQLINDGVLNEYHVEASKTALGLTFKDPIADGDFHLYFKNDEVMIKRTGNIEMQEIYKAGLKTMGYYKQEGITFKSVIETTLLIIDESKIKIEYLQTIEHHKSQKTMVFWLK</sequence>
<keyword evidence="2" id="KW-1185">Reference proteome</keyword>
<dbReference type="EMBL" id="FO681348">
    <property type="protein sequence ID" value="CCV66667.1"/>
    <property type="molecule type" value="Genomic_DNA"/>
</dbReference>
<organism evidence="1 2">
    <name type="scientific">Acholeplasma brassicae</name>
    <dbReference type="NCBI Taxonomy" id="61635"/>
    <lineage>
        <taxon>Bacteria</taxon>
        <taxon>Bacillati</taxon>
        <taxon>Mycoplasmatota</taxon>
        <taxon>Mollicutes</taxon>
        <taxon>Acholeplasmatales</taxon>
        <taxon>Acholeplasmataceae</taxon>
        <taxon>Acholeplasma</taxon>
    </lineage>
</organism>
<dbReference type="Proteomes" id="UP000032737">
    <property type="component" value="Chromosome"/>
</dbReference>
<dbReference type="RefSeq" id="WP_030005517.1">
    <property type="nucleotide sequence ID" value="NC_022549.1"/>
</dbReference>
<protein>
    <submittedName>
        <fullName evidence="1">Uncharacterized protein</fullName>
    </submittedName>
</protein>